<dbReference type="InterPro" id="IPR013022">
    <property type="entry name" value="Xyl_isomerase-like_TIM-brl"/>
</dbReference>
<evidence type="ECO:0000313" key="3">
    <source>
        <dbReference type="EMBL" id="SUZ49568.1"/>
    </source>
</evidence>
<dbReference type="InterPro" id="IPR026040">
    <property type="entry name" value="HyI-like"/>
</dbReference>
<sequence length="264" mass="28756">MPRLAANLTTMFTELAPVERFAAARQVGFDAVEYLQPYGHAVEELKSILTDNELELILVNTRMGNAEAGERGVAALPGRENEFKAIVSESLEYASELGAGLIHVMAGVVPEGSTTRECEDVFIQNLRVAAPIAANLGITLLIEPLNSRDVPGYLHSDSSHARQIIDAVAMPNVLLQFDFYHLQIMEGDLAAGLAHHWPVLGHVQFSSVPGRNEPQYGEVNIPHLLGVLDNMGYSGWVGCEYRARTTTIEGLTWAAPWGIGSKRP</sequence>
<dbReference type="Pfam" id="PF01261">
    <property type="entry name" value="AP_endonuc_2"/>
    <property type="match status" value="1"/>
</dbReference>
<dbReference type="Gene3D" id="3.20.20.150">
    <property type="entry name" value="Divalent-metal-dependent TIM barrel enzymes"/>
    <property type="match status" value="1"/>
</dbReference>
<dbReference type="PIRSF" id="PIRSF006241">
    <property type="entry name" value="HyI"/>
    <property type="match status" value="1"/>
</dbReference>
<name>A0A381N7D6_9ZZZZ</name>
<evidence type="ECO:0000256" key="1">
    <source>
        <dbReference type="ARBA" id="ARBA00023235"/>
    </source>
</evidence>
<dbReference type="GO" id="GO:0046487">
    <property type="term" value="P:glyoxylate metabolic process"/>
    <property type="evidence" value="ECO:0007669"/>
    <property type="project" value="TreeGrafter"/>
</dbReference>
<dbReference type="FunFam" id="3.20.20.150:FF:000007">
    <property type="entry name" value="Hydroxypyruvate isomerase"/>
    <property type="match status" value="1"/>
</dbReference>
<dbReference type="EMBL" id="UINC01000123">
    <property type="protein sequence ID" value="SUZ49568.1"/>
    <property type="molecule type" value="Genomic_DNA"/>
</dbReference>
<dbReference type="InterPro" id="IPR050417">
    <property type="entry name" value="Sugar_Epim/Isomerase"/>
</dbReference>
<accession>A0A381N7D6</accession>
<dbReference type="PANTHER" id="PTHR43489">
    <property type="entry name" value="ISOMERASE"/>
    <property type="match status" value="1"/>
</dbReference>
<keyword evidence="1" id="KW-0413">Isomerase</keyword>
<organism evidence="3">
    <name type="scientific">marine metagenome</name>
    <dbReference type="NCBI Taxonomy" id="408172"/>
    <lineage>
        <taxon>unclassified sequences</taxon>
        <taxon>metagenomes</taxon>
        <taxon>ecological metagenomes</taxon>
    </lineage>
</organism>
<dbReference type="AlphaFoldDB" id="A0A381N7D6"/>
<gene>
    <name evidence="3" type="ORF">METZ01_LOCUS2422</name>
</gene>
<dbReference type="InterPro" id="IPR036237">
    <property type="entry name" value="Xyl_isomerase-like_sf"/>
</dbReference>
<feature type="domain" description="Xylose isomerase-like TIM barrel" evidence="2">
    <location>
        <begin position="21"/>
        <end position="253"/>
    </location>
</feature>
<dbReference type="SUPFAM" id="SSF51658">
    <property type="entry name" value="Xylose isomerase-like"/>
    <property type="match status" value="1"/>
</dbReference>
<evidence type="ECO:0000259" key="2">
    <source>
        <dbReference type="Pfam" id="PF01261"/>
    </source>
</evidence>
<proteinExistence type="predicted"/>
<protein>
    <recommendedName>
        <fullName evidence="2">Xylose isomerase-like TIM barrel domain-containing protein</fullName>
    </recommendedName>
</protein>
<dbReference type="GO" id="GO:0008903">
    <property type="term" value="F:hydroxypyruvate isomerase activity"/>
    <property type="evidence" value="ECO:0007669"/>
    <property type="project" value="TreeGrafter"/>
</dbReference>
<reference evidence="3" key="1">
    <citation type="submission" date="2018-05" db="EMBL/GenBank/DDBJ databases">
        <authorList>
            <person name="Lanie J.A."/>
            <person name="Ng W.-L."/>
            <person name="Kazmierczak K.M."/>
            <person name="Andrzejewski T.M."/>
            <person name="Davidsen T.M."/>
            <person name="Wayne K.J."/>
            <person name="Tettelin H."/>
            <person name="Glass J.I."/>
            <person name="Rusch D."/>
            <person name="Podicherti R."/>
            <person name="Tsui H.-C.T."/>
            <person name="Winkler M.E."/>
        </authorList>
    </citation>
    <scope>NUCLEOTIDE SEQUENCE</scope>
</reference>
<dbReference type="PANTHER" id="PTHR43489:SF6">
    <property type="entry name" value="HYDROXYPYRUVATE ISOMERASE-RELATED"/>
    <property type="match status" value="1"/>
</dbReference>